<dbReference type="Gene3D" id="3.40.50.1820">
    <property type="entry name" value="alpha/beta hydrolase"/>
    <property type="match status" value="1"/>
</dbReference>
<dbReference type="PANTHER" id="PTHR43798">
    <property type="entry name" value="MONOACYLGLYCEROL LIPASE"/>
    <property type="match status" value="1"/>
</dbReference>
<dbReference type="InterPro" id="IPR050266">
    <property type="entry name" value="AB_hydrolase_sf"/>
</dbReference>
<sequence length="311" mass="33732">MPVSSPYADRLNRLPVERHEVEVGGATTAYWVYGPGSDSETEATKRTDGEPPTVIAVHGFRGEHHGLEPVLAYLPELRVIAPDLPGFGETPPLPGRTHDLAAYADWLTEFTAAVAPGAVILGHSFGSIVTSAAVAGGLETPRLILINPIGAPALEGPKGLMTRLAVWYYDLGAALPSRIGTALLRNRLIVRIMSITMAKTKDPALRRFIHDQHDTYFSDFADRDVLRDAFVASVSHDVRAYAPQIHVPTLLVAAQKDDITPIEAERHLATLFPEADLVEIADVGHLIHYETPSEAAGAIRRFLKVPVARGR</sequence>
<comment type="caution">
    <text evidence="2">The sequence shown here is derived from an EMBL/GenBank/DDBJ whole genome shotgun (WGS) entry which is preliminary data.</text>
</comment>
<dbReference type="SUPFAM" id="SSF53474">
    <property type="entry name" value="alpha/beta-Hydrolases"/>
    <property type="match status" value="1"/>
</dbReference>
<dbReference type="InterPro" id="IPR029058">
    <property type="entry name" value="AB_hydrolase_fold"/>
</dbReference>
<dbReference type="InterPro" id="IPR000073">
    <property type="entry name" value="AB_hydrolase_1"/>
</dbReference>
<evidence type="ECO:0000313" key="2">
    <source>
        <dbReference type="EMBL" id="MDQ0645394.1"/>
    </source>
</evidence>
<proteinExistence type="predicted"/>
<dbReference type="PRINTS" id="PR00111">
    <property type="entry name" value="ABHYDROLASE"/>
</dbReference>
<accession>A0ABU0PDI4</accession>
<reference evidence="2 3" key="1">
    <citation type="submission" date="2023-07" db="EMBL/GenBank/DDBJ databases">
        <title>Comparative genomics of wheat-associated soil bacteria to identify genetic determinants of phenazine resistance.</title>
        <authorList>
            <person name="Mouncey N."/>
        </authorList>
    </citation>
    <scope>NUCLEOTIDE SEQUENCE [LARGE SCALE GENOMIC DNA]</scope>
    <source>
        <strain evidence="2 3">W2I7</strain>
    </source>
</reference>
<name>A0ABU0PDI4_9MICO</name>
<dbReference type="RefSeq" id="WP_307363635.1">
    <property type="nucleotide sequence ID" value="NZ_JAUSXK010000001.1"/>
</dbReference>
<feature type="domain" description="AB hydrolase-1" evidence="1">
    <location>
        <begin position="54"/>
        <end position="295"/>
    </location>
</feature>
<protein>
    <submittedName>
        <fullName evidence="2">Pimeloyl-ACP methyl ester carboxylesterase</fullName>
    </submittedName>
</protein>
<organism evidence="2 3">
    <name type="scientific">Microbacterium murale</name>
    <dbReference type="NCBI Taxonomy" id="1081040"/>
    <lineage>
        <taxon>Bacteria</taxon>
        <taxon>Bacillati</taxon>
        <taxon>Actinomycetota</taxon>
        <taxon>Actinomycetes</taxon>
        <taxon>Micrococcales</taxon>
        <taxon>Microbacteriaceae</taxon>
        <taxon>Microbacterium</taxon>
    </lineage>
</organism>
<evidence type="ECO:0000313" key="3">
    <source>
        <dbReference type="Proteomes" id="UP001239085"/>
    </source>
</evidence>
<dbReference type="EMBL" id="JAUSXK010000001">
    <property type="protein sequence ID" value="MDQ0645394.1"/>
    <property type="molecule type" value="Genomic_DNA"/>
</dbReference>
<gene>
    <name evidence="2" type="ORF">QFZ46_003554</name>
</gene>
<dbReference type="Proteomes" id="UP001239085">
    <property type="component" value="Unassembled WGS sequence"/>
</dbReference>
<dbReference type="Pfam" id="PF12697">
    <property type="entry name" value="Abhydrolase_6"/>
    <property type="match status" value="1"/>
</dbReference>
<evidence type="ECO:0000259" key="1">
    <source>
        <dbReference type="Pfam" id="PF12697"/>
    </source>
</evidence>
<keyword evidence="3" id="KW-1185">Reference proteome</keyword>